<gene>
    <name evidence="8" type="ORF">SAMN06265371_10227</name>
</gene>
<keyword evidence="2" id="KW-1003">Cell membrane</keyword>
<reference evidence="8 9" key="1">
    <citation type="submission" date="2017-06" db="EMBL/GenBank/DDBJ databases">
        <authorList>
            <person name="Kim H.J."/>
            <person name="Triplett B.A."/>
        </authorList>
    </citation>
    <scope>NUCLEOTIDE SEQUENCE [LARGE SCALE GENOMIC DNA]</scope>
    <source>
        <strain evidence="8 9">DSM 29150</strain>
    </source>
</reference>
<feature type="transmembrane region" description="Helical" evidence="6">
    <location>
        <begin position="47"/>
        <end position="69"/>
    </location>
</feature>
<evidence type="ECO:0000259" key="7">
    <source>
        <dbReference type="Pfam" id="PF12823"/>
    </source>
</evidence>
<feature type="transmembrane region" description="Helical" evidence="6">
    <location>
        <begin position="20"/>
        <end position="41"/>
    </location>
</feature>
<evidence type="ECO:0000256" key="6">
    <source>
        <dbReference type="SAM" id="Phobius"/>
    </source>
</evidence>
<dbReference type="AlphaFoldDB" id="A0A238VS75"/>
<sequence>MYFCPFINYIQLLMKKIFRIVSILEGVSYLLLLFIATPIKYILGNEIFVKMLGMPHGLLFIVYIILAIMLKYELGWETKKFFIILMASVIPFGTFYVDKKYLRA</sequence>
<evidence type="ECO:0000256" key="1">
    <source>
        <dbReference type="ARBA" id="ARBA00004651"/>
    </source>
</evidence>
<dbReference type="PANTHER" id="PTHR40077">
    <property type="entry name" value="MEMBRANE PROTEIN-RELATED"/>
    <property type="match status" value="1"/>
</dbReference>
<evidence type="ECO:0000256" key="2">
    <source>
        <dbReference type="ARBA" id="ARBA00022475"/>
    </source>
</evidence>
<keyword evidence="5 6" id="KW-0472">Membrane</keyword>
<evidence type="ECO:0000256" key="3">
    <source>
        <dbReference type="ARBA" id="ARBA00022692"/>
    </source>
</evidence>
<protein>
    <submittedName>
        <fullName evidence="8">Integral membrane protein</fullName>
    </submittedName>
</protein>
<feature type="domain" description="DUF3817" evidence="7">
    <location>
        <begin position="16"/>
        <end position="102"/>
    </location>
</feature>
<keyword evidence="3 6" id="KW-0812">Transmembrane</keyword>
<evidence type="ECO:0000313" key="9">
    <source>
        <dbReference type="Proteomes" id="UP000198384"/>
    </source>
</evidence>
<dbReference type="PANTHER" id="PTHR40077:SF1">
    <property type="entry name" value="MEMBRANE PROTEIN"/>
    <property type="match status" value="1"/>
</dbReference>
<proteinExistence type="predicted"/>
<keyword evidence="4 6" id="KW-1133">Transmembrane helix</keyword>
<name>A0A238VS75_9FLAO</name>
<comment type="subcellular location">
    <subcellularLocation>
        <location evidence="1">Cell membrane</location>
        <topology evidence="1">Multi-pass membrane protein</topology>
    </subcellularLocation>
</comment>
<accession>A0A238VS75</accession>
<dbReference type="InterPro" id="IPR023845">
    <property type="entry name" value="DUF3817_TM"/>
</dbReference>
<dbReference type="GO" id="GO:0005886">
    <property type="term" value="C:plasma membrane"/>
    <property type="evidence" value="ECO:0007669"/>
    <property type="project" value="UniProtKB-SubCell"/>
</dbReference>
<feature type="transmembrane region" description="Helical" evidence="6">
    <location>
        <begin position="81"/>
        <end position="97"/>
    </location>
</feature>
<dbReference type="Pfam" id="PF12823">
    <property type="entry name" value="DUF3817"/>
    <property type="match status" value="1"/>
</dbReference>
<dbReference type="EMBL" id="FZNT01000002">
    <property type="protein sequence ID" value="SNR37182.1"/>
    <property type="molecule type" value="Genomic_DNA"/>
</dbReference>
<evidence type="ECO:0000256" key="5">
    <source>
        <dbReference type="ARBA" id="ARBA00023136"/>
    </source>
</evidence>
<dbReference type="Proteomes" id="UP000198384">
    <property type="component" value="Unassembled WGS sequence"/>
</dbReference>
<evidence type="ECO:0000313" key="8">
    <source>
        <dbReference type="EMBL" id="SNR37182.1"/>
    </source>
</evidence>
<organism evidence="8 9">
    <name type="scientific">Lutibacter agarilyticus</name>
    <dbReference type="NCBI Taxonomy" id="1109740"/>
    <lineage>
        <taxon>Bacteria</taxon>
        <taxon>Pseudomonadati</taxon>
        <taxon>Bacteroidota</taxon>
        <taxon>Flavobacteriia</taxon>
        <taxon>Flavobacteriales</taxon>
        <taxon>Flavobacteriaceae</taxon>
        <taxon>Lutibacter</taxon>
    </lineage>
</organism>
<dbReference type="NCBIfam" id="TIGR03954">
    <property type="entry name" value="integ_memb_HG"/>
    <property type="match status" value="1"/>
</dbReference>
<evidence type="ECO:0000256" key="4">
    <source>
        <dbReference type="ARBA" id="ARBA00022989"/>
    </source>
</evidence>
<keyword evidence="9" id="KW-1185">Reference proteome</keyword>